<dbReference type="EMBL" id="GHJT01011019">
    <property type="protein sequence ID" value="MOY44990.1"/>
    <property type="molecule type" value="Transcribed_RNA"/>
</dbReference>
<name>A0A4D5S5H7_IXOSC</name>
<dbReference type="AlphaFoldDB" id="A0A4D5S5H7"/>
<sequence>MALSIVALSTAGAPLSFGTKSLNAFFRQRQMPTYEAHVSCGFWGDVAPDRTARVPRLDQNPPGTPRVVRRHIRRLSVLERGAQCRLIRGTRPHQARAAAFRQAGQGGVFVVLHAHAA</sequence>
<accession>A0A4D5S5H7</accession>
<proteinExistence type="predicted"/>
<organism evidence="1">
    <name type="scientific">Ixodes scapularis</name>
    <name type="common">Black-legged tick</name>
    <name type="synonym">Deer tick</name>
    <dbReference type="NCBI Taxonomy" id="6945"/>
    <lineage>
        <taxon>Eukaryota</taxon>
        <taxon>Metazoa</taxon>
        <taxon>Ecdysozoa</taxon>
        <taxon>Arthropoda</taxon>
        <taxon>Chelicerata</taxon>
        <taxon>Arachnida</taxon>
        <taxon>Acari</taxon>
        <taxon>Parasitiformes</taxon>
        <taxon>Ixodida</taxon>
        <taxon>Ixodoidea</taxon>
        <taxon>Ixodidae</taxon>
        <taxon>Ixodinae</taxon>
        <taxon>Ixodes</taxon>
    </lineage>
</organism>
<dbReference type="VEuPathDB" id="VectorBase:ISCI024000"/>
<protein>
    <submittedName>
        <fullName evidence="1">Uncharacterized protein</fullName>
    </submittedName>
</protein>
<reference evidence="1" key="1">
    <citation type="submission" date="2019-04" db="EMBL/GenBank/DDBJ databases">
        <title>An insight into the mialome of Ixodes scapularis.</title>
        <authorList>
            <person name="Ribeiro J.M."/>
            <person name="Mather T.N."/>
            <person name="Karim S."/>
        </authorList>
    </citation>
    <scope>NUCLEOTIDE SEQUENCE</scope>
</reference>
<evidence type="ECO:0000313" key="1">
    <source>
        <dbReference type="EMBL" id="MOY44990.1"/>
    </source>
</evidence>
<dbReference type="VEuPathDB" id="VectorBase:ISCW024000"/>